<dbReference type="GO" id="GO:0006508">
    <property type="term" value="P:proteolysis"/>
    <property type="evidence" value="ECO:0007669"/>
    <property type="project" value="InterPro"/>
</dbReference>
<dbReference type="InterPro" id="IPR052039">
    <property type="entry name" value="Caspase-related_regulators"/>
</dbReference>
<dbReference type="STRING" id="1616788.AR543_18785"/>
<organism evidence="2 3">
    <name type="scientific">Paenibacillus bovis</name>
    <dbReference type="NCBI Taxonomy" id="1616788"/>
    <lineage>
        <taxon>Bacteria</taxon>
        <taxon>Bacillati</taxon>
        <taxon>Bacillota</taxon>
        <taxon>Bacilli</taxon>
        <taxon>Bacillales</taxon>
        <taxon>Paenibacillaceae</taxon>
        <taxon>Paenibacillus</taxon>
    </lineage>
</organism>
<reference evidence="2 3" key="2">
    <citation type="journal article" date="2016" name="Int. J. Syst. Evol. Microbiol.">
        <title>Paenibacillus bovis sp. nov., isolated from raw yak (Bos grunniens) milk.</title>
        <authorList>
            <person name="Gao C."/>
            <person name="Han J."/>
            <person name="Liu Z."/>
            <person name="Xu X."/>
            <person name="Hang F."/>
            <person name="Wu Z."/>
        </authorList>
    </citation>
    <scope>NUCLEOTIDE SEQUENCE [LARGE SCALE GENOMIC DNA]</scope>
    <source>
        <strain evidence="2 3">BD3526</strain>
    </source>
</reference>
<evidence type="ECO:0000313" key="2">
    <source>
        <dbReference type="EMBL" id="ANF97858.1"/>
    </source>
</evidence>
<gene>
    <name evidence="2" type="ORF">AR543_18785</name>
</gene>
<proteinExistence type="predicted"/>
<evidence type="ECO:0000259" key="1">
    <source>
        <dbReference type="Pfam" id="PF00656"/>
    </source>
</evidence>
<reference evidence="3" key="1">
    <citation type="submission" date="2015-10" db="EMBL/GenBank/DDBJ databases">
        <title>Genome of Paenibacillus bovis sp. nov.</title>
        <authorList>
            <person name="Wu Z."/>
            <person name="Gao C."/>
            <person name="Liu Z."/>
            <person name="Zheng H."/>
        </authorList>
    </citation>
    <scope>NUCLEOTIDE SEQUENCE [LARGE SCALE GENOMIC DNA]</scope>
    <source>
        <strain evidence="3">BD3526</strain>
    </source>
</reference>
<protein>
    <recommendedName>
        <fullName evidence="1">Peptidase C14 caspase domain-containing protein</fullName>
    </recommendedName>
</protein>
<dbReference type="Pfam" id="PF00656">
    <property type="entry name" value="Peptidase_C14"/>
    <property type="match status" value="1"/>
</dbReference>
<sequence>MKNLAIVIAVSEYNNITSLPGCENDYKLIAEILRSTNKYTEILQIHENTDSLSVKENLTTFFSRIKGEEIGELFFYYTGHGAYDMDEEDLKFALTDYSSQHYNTTTLSNNFIDQQIRNINPKLTVKVVDACNSGIPYIKGDLEVSQIFEQKKAINNLYFMFSSHSDQFSYVNTISDFTKSFAEAILTYRGNEISYSSIIEYVKDKFAQSSKQTPYFVTQGAMSDVFCSITETIKNIDITKYEKQIVDVEKEEVSLVESIKRLSQSYVSKEEIDQILSEIKEEFNELINIEFFKEIFSLEVIEVSNYVDILDIDAIAKWVDKNSNDYFLEIETEKINNNNVYGITLPFINPKIEFVGISTRLNTTFDSLKVKLNPIHQALAPYQCNVVFLISRYKVTVFYKFITFHETGWEVYDYGDRSVWKHFYRKYNDRESLMKRIREINKEFFKYVESSIQERLKLHNSVDKDIK</sequence>
<dbReference type="PANTHER" id="PTHR22576">
    <property type="entry name" value="MUCOSA ASSOCIATED LYMPHOID TISSUE LYMPHOMA TRANSLOCATION PROTEIN 1/PARACASPASE"/>
    <property type="match status" value="1"/>
</dbReference>
<dbReference type="AlphaFoldDB" id="A0A172ZJT9"/>
<dbReference type="Gene3D" id="3.40.50.1460">
    <property type="match status" value="1"/>
</dbReference>
<dbReference type="RefSeq" id="WP_060535951.1">
    <property type="nucleotide sequence ID" value="NZ_CP013023.1"/>
</dbReference>
<dbReference type="SUPFAM" id="SSF52129">
    <property type="entry name" value="Caspase-like"/>
    <property type="match status" value="1"/>
</dbReference>
<feature type="domain" description="Peptidase C14 caspase" evidence="1">
    <location>
        <begin position="3"/>
        <end position="218"/>
    </location>
</feature>
<dbReference type="Proteomes" id="UP000078148">
    <property type="component" value="Chromosome"/>
</dbReference>
<accession>A0A172ZJT9</accession>
<dbReference type="KEGG" id="pbv:AR543_18785"/>
<keyword evidence="3" id="KW-1185">Reference proteome</keyword>
<evidence type="ECO:0000313" key="3">
    <source>
        <dbReference type="Proteomes" id="UP000078148"/>
    </source>
</evidence>
<dbReference type="EMBL" id="CP013023">
    <property type="protein sequence ID" value="ANF97858.1"/>
    <property type="molecule type" value="Genomic_DNA"/>
</dbReference>
<dbReference type="GO" id="GO:0004197">
    <property type="term" value="F:cysteine-type endopeptidase activity"/>
    <property type="evidence" value="ECO:0007669"/>
    <property type="project" value="InterPro"/>
</dbReference>
<dbReference type="InterPro" id="IPR029030">
    <property type="entry name" value="Caspase-like_dom_sf"/>
</dbReference>
<name>A0A172ZJT9_9BACL</name>
<dbReference type="InterPro" id="IPR011600">
    <property type="entry name" value="Pept_C14_caspase"/>
</dbReference>
<dbReference type="PANTHER" id="PTHR22576:SF37">
    <property type="entry name" value="MUCOSA-ASSOCIATED LYMPHOID TISSUE LYMPHOMA TRANSLOCATION PROTEIN 1"/>
    <property type="match status" value="1"/>
</dbReference>
<dbReference type="OrthoDB" id="9812126at2"/>